<organism evidence="2">
    <name type="scientific">Desulfobacca acetoxidans</name>
    <dbReference type="NCBI Taxonomy" id="60893"/>
    <lineage>
        <taxon>Bacteria</taxon>
        <taxon>Pseudomonadati</taxon>
        <taxon>Thermodesulfobacteriota</taxon>
        <taxon>Desulfobaccia</taxon>
        <taxon>Desulfobaccales</taxon>
        <taxon>Desulfobaccaceae</taxon>
        <taxon>Desulfobacca</taxon>
    </lineage>
</organism>
<comment type="caution">
    <text evidence="2">The sequence shown here is derived from an EMBL/GenBank/DDBJ whole genome shotgun (WGS) entry which is preliminary data.</text>
</comment>
<accession>A0A7C5AKZ5</accession>
<evidence type="ECO:0000313" key="2">
    <source>
        <dbReference type="EMBL" id="HGZ11247.1"/>
    </source>
</evidence>
<feature type="transmembrane region" description="Helical" evidence="1">
    <location>
        <begin position="7"/>
        <end position="24"/>
    </location>
</feature>
<name>A0A7C5AKZ5_9BACT</name>
<keyword evidence="1" id="KW-0472">Membrane</keyword>
<protein>
    <recommendedName>
        <fullName evidence="3">DUF3311 domain-containing protein</fullName>
    </recommendedName>
</protein>
<evidence type="ECO:0008006" key="3">
    <source>
        <dbReference type="Google" id="ProtNLM"/>
    </source>
</evidence>
<sequence>MSRRDKFWALWGILFFFLLNYPFLQMANQEILVGGLPLLVLYLHLVWLGAIFILYVLGRHPLSRE</sequence>
<dbReference type="EMBL" id="DTKJ01000021">
    <property type="protein sequence ID" value="HGZ11247.1"/>
    <property type="molecule type" value="Genomic_DNA"/>
</dbReference>
<feature type="transmembrane region" description="Helical" evidence="1">
    <location>
        <begin position="36"/>
        <end position="57"/>
    </location>
</feature>
<dbReference type="AlphaFoldDB" id="A0A7C5AKZ5"/>
<keyword evidence="1" id="KW-1133">Transmembrane helix</keyword>
<evidence type="ECO:0000256" key="1">
    <source>
        <dbReference type="SAM" id="Phobius"/>
    </source>
</evidence>
<proteinExistence type="predicted"/>
<keyword evidence="1" id="KW-0812">Transmembrane</keyword>
<gene>
    <name evidence="2" type="ORF">ENW48_03395</name>
</gene>
<reference evidence="2" key="1">
    <citation type="journal article" date="2020" name="mSystems">
        <title>Genome- and Community-Level Interaction Insights into Carbon Utilization and Element Cycling Functions of Hydrothermarchaeota in Hydrothermal Sediment.</title>
        <authorList>
            <person name="Zhou Z."/>
            <person name="Liu Y."/>
            <person name="Xu W."/>
            <person name="Pan J."/>
            <person name="Luo Z.H."/>
            <person name="Li M."/>
        </authorList>
    </citation>
    <scope>NUCLEOTIDE SEQUENCE [LARGE SCALE GENOMIC DNA]</scope>
    <source>
        <strain evidence="2">SpSt-853</strain>
    </source>
</reference>